<keyword evidence="3" id="KW-1003">Cell membrane</keyword>
<evidence type="ECO:0000256" key="11">
    <source>
        <dbReference type="ARBA" id="ARBA00023136"/>
    </source>
</evidence>
<protein>
    <submittedName>
        <fullName evidence="14">Ferrous iron transport protein B</fullName>
    </submittedName>
</protein>
<gene>
    <name evidence="14" type="ORF">MNBD_BACTEROID06-85</name>
</gene>
<evidence type="ECO:0000256" key="7">
    <source>
        <dbReference type="ARBA" id="ARBA00022989"/>
    </source>
</evidence>
<dbReference type="Pfam" id="PF07664">
    <property type="entry name" value="FeoB_C"/>
    <property type="match status" value="1"/>
</dbReference>
<evidence type="ECO:0000256" key="4">
    <source>
        <dbReference type="ARBA" id="ARBA00022496"/>
    </source>
</evidence>
<feature type="transmembrane region" description="Helical" evidence="12">
    <location>
        <begin position="250"/>
        <end position="270"/>
    </location>
</feature>
<dbReference type="InterPro" id="IPR011640">
    <property type="entry name" value="Fe2_transport_prot_B_C"/>
</dbReference>
<keyword evidence="5 12" id="KW-0812">Transmembrane</keyword>
<feature type="transmembrane region" description="Helical" evidence="12">
    <location>
        <begin position="554"/>
        <end position="579"/>
    </location>
</feature>
<evidence type="ECO:0000313" key="14">
    <source>
        <dbReference type="EMBL" id="VAW27358.1"/>
    </source>
</evidence>
<dbReference type="InterPro" id="IPR003373">
    <property type="entry name" value="Fe2_transport_prot-B"/>
</dbReference>
<reference evidence="14" key="1">
    <citation type="submission" date="2018-06" db="EMBL/GenBank/DDBJ databases">
        <authorList>
            <person name="Zhirakovskaya E."/>
        </authorList>
    </citation>
    <scope>NUCLEOTIDE SEQUENCE</scope>
</reference>
<dbReference type="GO" id="GO:0005886">
    <property type="term" value="C:plasma membrane"/>
    <property type="evidence" value="ECO:0007669"/>
    <property type="project" value="UniProtKB-SubCell"/>
</dbReference>
<comment type="subcellular location">
    <subcellularLocation>
        <location evidence="1">Cell membrane</location>
        <topology evidence="1">Multi-pass membrane protein</topology>
    </subcellularLocation>
</comment>
<dbReference type="EMBL" id="UOES01000225">
    <property type="protein sequence ID" value="VAW27358.1"/>
    <property type="molecule type" value="Genomic_DNA"/>
</dbReference>
<evidence type="ECO:0000256" key="2">
    <source>
        <dbReference type="ARBA" id="ARBA00022448"/>
    </source>
</evidence>
<feature type="transmembrane region" description="Helical" evidence="12">
    <location>
        <begin position="190"/>
        <end position="213"/>
    </location>
</feature>
<name>A0A3B0UA84_9ZZZZ</name>
<dbReference type="AlphaFoldDB" id="A0A3B0UA84"/>
<dbReference type="NCBIfam" id="TIGR00437">
    <property type="entry name" value="feoB"/>
    <property type="match status" value="1"/>
</dbReference>
<keyword evidence="4" id="KW-0410">Iron transport</keyword>
<dbReference type="InterPro" id="IPR050860">
    <property type="entry name" value="FeoB_GTPase"/>
</dbReference>
<feature type="domain" description="FeoB-type G" evidence="13">
    <location>
        <begin position="1"/>
        <end position="100"/>
    </location>
</feature>
<feature type="transmembrane region" description="Helical" evidence="12">
    <location>
        <begin position="362"/>
        <end position="384"/>
    </location>
</feature>
<dbReference type="GO" id="GO:0015093">
    <property type="term" value="F:ferrous iron transmembrane transporter activity"/>
    <property type="evidence" value="ECO:0007669"/>
    <property type="project" value="InterPro"/>
</dbReference>
<keyword evidence="2" id="KW-0813">Transport</keyword>
<keyword evidence="7 12" id="KW-1133">Transmembrane helix</keyword>
<keyword evidence="9" id="KW-0406">Ion transport</keyword>
<dbReference type="PROSITE" id="PS51711">
    <property type="entry name" value="G_FEOB"/>
    <property type="match status" value="1"/>
</dbReference>
<evidence type="ECO:0000256" key="3">
    <source>
        <dbReference type="ARBA" id="ARBA00022475"/>
    </source>
</evidence>
<dbReference type="PANTHER" id="PTHR43185:SF1">
    <property type="entry name" value="FE(2+) TRANSPORTER FEOB"/>
    <property type="match status" value="1"/>
</dbReference>
<organism evidence="14">
    <name type="scientific">hydrothermal vent metagenome</name>
    <dbReference type="NCBI Taxonomy" id="652676"/>
    <lineage>
        <taxon>unclassified sequences</taxon>
        <taxon>metagenomes</taxon>
        <taxon>ecological metagenomes</taxon>
    </lineage>
</organism>
<keyword evidence="8" id="KW-0408">Iron</keyword>
<dbReference type="InterPro" id="IPR030389">
    <property type="entry name" value="G_FEOB_dom"/>
</dbReference>
<dbReference type="Pfam" id="PF02421">
    <property type="entry name" value="FeoB_N"/>
    <property type="match status" value="1"/>
</dbReference>
<dbReference type="SUPFAM" id="SSF52540">
    <property type="entry name" value="P-loop containing nucleoside triphosphate hydrolases"/>
    <property type="match status" value="1"/>
</dbReference>
<feature type="non-terminal residue" evidence="14">
    <location>
        <position position="1"/>
    </location>
</feature>
<keyword evidence="10" id="KW-0342">GTP-binding</keyword>
<dbReference type="Gene3D" id="3.40.50.300">
    <property type="entry name" value="P-loop containing nucleotide triphosphate hydrolases"/>
    <property type="match status" value="1"/>
</dbReference>
<evidence type="ECO:0000256" key="9">
    <source>
        <dbReference type="ARBA" id="ARBA00023065"/>
    </source>
</evidence>
<feature type="transmembrane region" description="Helical" evidence="12">
    <location>
        <begin position="591"/>
        <end position="612"/>
    </location>
</feature>
<evidence type="ECO:0000256" key="8">
    <source>
        <dbReference type="ARBA" id="ARBA00023004"/>
    </source>
</evidence>
<feature type="transmembrane region" description="Helical" evidence="12">
    <location>
        <begin position="290"/>
        <end position="313"/>
    </location>
</feature>
<keyword evidence="6" id="KW-0547">Nucleotide-binding</keyword>
<dbReference type="InterPro" id="IPR027417">
    <property type="entry name" value="P-loop_NTPase"/>
</dbReference>
<evidence type="ECO:0000256" key="5">
    <source>
        <dbReference type="ARBA" id="ARBA00022692"/>
    </source>
</evidence>
<sequence length="613" mass="68324">ETVVADILLNKENDLFPDVLIIVVDASNLKRNLLLFTQMKDLGLPVILALNMLDMADRMGVGYDLDLLEKEFGTPVVSINARIGKGIEDLKKVLEKEVIPSEASFFDVTELAQKPISDYLKEHPEATTYWALQQLITKGKIEQKDGVQAKDTTLRYGKINRLVKQAELKKEAVGLKPYSEEIDKILTHKIWGYVIFLSVLFVIFQAIFAWASWPMDLIDVVFSELSVWLSTNLPTGIFTDLLAKGLVPGIGGVLIFIPQIAILFAFISLLEESGYMARVVFLMDKIMRKFGLNGKSVVPLISGVACAIPAIMATRTIENWKERMITIFVTPLMSCSARLPVYTILIALVIPDEYLFGVFNMQGLVLLSLYLLGFIAVLFSAYLLKLIMKSKERSFLIMELPTYKTPRWKNVGLTIIEKVKTFSFEAGKIIVAVSIVLWVLATYGPGDDIANAENNVKATLVGVNYTEAELNDKVASYKLEHSYVAKLGKAIEPAIRPLGFNWKVGIALVTSFAAREVFVGTMSTIYSIESADGNVNTIKARMGSEINPETGEPYFTLAVGLSLMVFYAFAMQCVSTLAITYRETKGWTWPVLQTIYMSGLAYLVSWLTFNLFS</sequence>
<evidence type="ECO:0000256" key="6">
    <source>
        <dbReference type="ARBA" id="ARBA00022741"/>
    </source>
</evidence>
<dbReference type="PANTHER" id="PTHR43185">
    <property type="entry name" value="FERROUS IRON TRANSPORT PROTEIN B"/>
    <property type="match status" value="1"/>
</dbReference>
<dbReference type="Pfam" id="PF07670">
    <property type="entry name" value="Gate"/>
    <property type="match status" value="2"/>
</dbReference>
<evidence type="ECO:0000256" key="12">
    <source>
        <dbReference type="SAM" id="Phobius"/>
    </source>
</evidence>
<evidence type="ECO:0000259" key="13">
    <source>
        <dbReference type="PROSITE" id="PS51711"/>
    </source>
</evidence>
<proteinExistence type="predicted"/>
<evidence type="ECO:0000256" key="10">
    <source>
        <dbReference type="ARBA" id="ARBA00023134"/>
    </source>
</evidence>
<accession>A0A3B0UA84</accession>
<dbReference type="InterPro" id="IPR011642">
    <property type="entry name" value="Gate_dom"/>
</dbReference>
<dbReference type="GO" id="GO:0005525">
    <property type="term" value="F:GTP binding"/>
    <property type="evidence" value="ECO:0007669"/>
    <property type="project" value="UniProtKB-KW"/>
</dbReference>
<keyword evidence="11 12" id="KW-0472">Membrane</keyword>
<evidence type="ECO:0000256" key="1">
    <source>
        <dbReference type="ARBA" id="ARBA00004651"/>
    </source>
</evidence>